<gene>
    <name evidence="6" type="ORF">KSF_069540</name>
</gene>
<dbReference type="GO" id="GO:0046306">
    <property type="term" value="P:alkanesulfonate catabolic process"/>
    <property type="evidence" value="ECO:0007669"/>
    <property type="project" value="TreeGrafter"/>
</dbReference>
<dbReference type="NCBIfam" id="TIGR03621">
    <property type="entry name" value="F420_MSMEG_2516"/>
    <property type="match status" value="1"/>
</dbReference>
<dbReference type="GO" id="GO:0008726">
    <property type="term" value="F:alkanesulfonate monooxygenase activity"/>
    <property type="evidence" value="ECO:0007669"/>
    <property type="project" value="TreeGrafter"/>
</dbReference>
<dbReference type="Pfam" id="PF00296">
    <property type="entry name" value="Bac_luciferase"/>
    <property type="match status" value="1"/>
</dbReference>
<name>A0A8J3IX48_9CHLR</name>
<evidence type="ECO:0000313" key="6">
    <source>
        <dbReference type="EMBL" id="GHO96906.1"/>
    </source>
</evidence>
<dbReference type="PANTHER" id="PTHR42847:SF4">
    <property type="entry name" value="ALKANESULFONATE MONOOXYGENASE-RELATED"/>
    <property type="match status" value="1"/>
</dbReference>
<dbReference type="Gene3D" id="3.20.20.30">
    <property type="entry name" value="Luciferase-like domain"/>
    <property type="match status" value="1"/>
</dbReference>
<reference evidence="6" key="1">
    <citation type="submission" date="2020-10" db="EMBL/GenBank/DDBJ databases">
        <title>Taxonomic study of unclassified bacteria belonging to the class Ktedonobacteria.</title>
        <authorList>
            <person name="Yabe S."/>
            <person name="Wang C.M."/>
            <person name="Zheng Y."/>
            <person name="Sakai Y."/>
            <person name="Cavaletti L."/>
            <person name="Monciardini P."/>
            <person name="Donadio S."/>
        </authorList>
    </citation>
    <scope>NUCLEOTIDE SEQUENCE</scope>
    <source>
        <strain evidence="6">ID150040</strain>
    </source>
</reference>
<evidence type="ECO:0000256" key="1">
    <source>
        <dbReference type="ARBA" id="ARBA00022630"/>
    </source>
</evidence>
<keyword evidence="3" id="KW-0560">Oxidoreductase</keyword>
<dbReference type="RefSeq" id="WP_220207495.1">
    <property type="nucleotide sequence ID" value="NZ_BNJK01000001.1"/>
</dbReference>
<organism evidence="6 7">
    <name type="scientific">Reticulibacter mediterranei</name>
    <dbReference type="NCBI Taxonomy" id="2778369"/>
    <lineage>
        <taxon>Bacteria</taxon>
        <taxon>Bacillati</taxon>
        <taxon>Chloroflexota</taxon>
        <taxon>Ktedonobacteria</taxon>
        <taxon>Ktedonobacterales</taxon>
        <taxon>Reticulibacteraceae</taxon>
        <taxon>Reticulibacter</taxon>
    </lineage>
</organism>
<dbReference type="InterPro" id="IPR036661">
    <property type="entry name" value="Luciferase-like_sf"/>
</dbReference>
<keyword evidence="4" id="KW-0503">Monooxygenase</keyword>
<dbReference type="EMBL" id="BNJK01000001">
    <property type="protein sequence ID" value="GHO96906.1"/>
    <property type="molecule type" value="Genomic_DNA"/>
</dbReference>
<proteinExistence type="predicted"/>
<protein>
    <submittedName>
        <fullName evidence="6">LLM class F420-dependent oxidoreductase</fullName>
    </submittedName>
</protein>
<dbReference type="SUPFAM" id="SSF51679">
    <property type="entry name" value="Bacterial luciferase-like"/>
    <property type="match status" value="1"/>
</dbReference>
<dbReference type="InterPro" id="IPR050172">
    <property type="entry name" value="SsuD_RutA_monooxygenase"/>
</dbReference>
<dbReference type="PANTHER" id="PTHR42847">
    <property type="entry name" value="ALKANESULFONATE MONOOXYGENASE"/>
    <property type="match status" value="1"/>
</dbReference>
<evidence type="ECO:0000256" key="2">
    <source>
        <dbReference type="ARBA" id="ARBA00022643"/>
    </source>
</evidence>
<feature type="domain" description="Luciferase-like" evidence="5">
    <location>
        <begin position="19"/>
        <end position="217"/>
    </location>
</feature>
<keyword evidence="1" id="KW-0285">Flavoprotein</keyword>
<sequence length="287" mass="32005">MIKKPFRFGIVTDSINPSRSAWIALARRAEELGYTTLHLPDSTPTAALTSMAVAATATTTLRVGSFVFVNDYRNPALLAREIATLDRLSDGRVELGLGAGNWPLDFQQLGIPFEQAAVRFSRFKESFSIIKEFFSSEVVNFSGNYYTVKDLQGCPSSVQRPHPPIFIGSGGRRMLTLAAHEADIIAPIAQTPEELEEKIGWIQNAAGERFEHLTFSQSIFDIELTDSPVAASPLPQENIPGGSRPMTREQAIEYLEQQREKYGFSYFYLRERQLENFAPALTHLNGK</sequence>
<evidence type="ECO:0000259" key="5">
    <source>
        <dbReference type="Pfam" id="PF00296"/>
    </source>
</evidence>
<dbReference type="AlphaFoldDB" id="A0A8J3IX48"/>
<keyword evidence="2" id="KW-0288">FMN</keyword>
<evidence type="ECO:0000256" key="4">
    <source>
        <dbReference type="ARBA" id="ARBA00023033"/>
    </source>
</evidence>
<dbReference type="InterPro" id="IPR019923">
    <property type="entry name" value="Lucif-like_OxRdtase_MSMEG_2516"/>
</dbReference>
<keyword evidence="7" id="KW-1185">Reference proteome</keyword>
<evidence type="ECO:0000313" key="7">
    <source>
        <dbReference type="Proteomes" id="UP000597444"/>
    </source>
</evidence>
<accession>A0A8J3IX48</accession>
<evidence type="ECO:0000256" key="3">
    <source>
        <dbReference type="ARBA" id="ARBA00023002"/>
    </source>
</evidence>
<comment type="caution">
    <text evidence="6">The sequence shown here is derived from an EMBL/GenBank/DDBJ whole genome shotgun (WGS) entry which is preliminary data.</text>
</comment>
<dbReference type="Proteomes" id="UP000597444">
    <property type="component" value="Unassembled WGS sequence"/>
</dbReference>
<dbReference type="InterPro" id="IPR011251">
    <property type="entry name" value="Luciferase-like_dom"/>
</dbReference>